<dbReference type="Gene3D" id="2.60.120.400">
    <property type="entry name" value="Calcium-mediated lectin"/>
    <property type="match status" value="1"/>
</dbReference>
<evidence type="ECO:0000259" key="1">
    <source>
        <dbReference type="Pfam" id="PF07472"/>
    </source>
</evidence>
<reference evidence="2 3" key="1">
    <citation type="submission" date="2014-03" db="EMBL/GenBank/DDBJ databases">
        <title>The draft genome sequence of Thalassospira alkalitolerans JCM 18968.</title>
        <authorList>
            <person name="Lai Q."/>
            <person name="Shao Z."/>
        </authorList>
    </citation>
    <scope>NUCLEOTIDE SEQUENCE [LARGE SCALE GENOMIC DNA]</scope>
    <source>
        <strain evidence="2 3">JCM 18968</strain>
    </source>
</reference>
<name>A0A1Y2LA60_9PROT</name>
<dbReference type="AlphaFoldDB" id="A0A1Y2LA60"/>
<dbReference type="EMBL" id="JFKB01000008">
    <property type="protein sequence ID" value="OSQ47426.1"/>
    <property type="molecule type" value="Genomic_DNA"/>
</dbReference>
<feature type="domain" description="Calcium-mediated lectin" evidence="1">
    <location>
        <begin position="4"/>
        <end position="105"/>
    </location>
</feature>
<sequence length="109" mass="11699">MQGATNASYQQKATVTIPGQSPMVFTGQGEGNKSFINQNFTTPADGSGSVSVTVEIQNSSNGGRSWNPSSVSQGQYSLMGFNAQYIVSEDGVDHDYNDCALSFVWWMLS</sequence>
<protein>
    <recommendedName>
        <fullName evidence="1">Calcium-mediated lectin domain-containing protein</fullName>
    </recommendedName>
</protein>
<keyword evidence="3" id="KW-1185">Reference proteome</keyword>
<gene>
    <name evidence="2" type="ORF">TALK_12850</name>
</gene>
<dbReference type="SUPFAM" id="SSF82026">
    <property type="entry name" value="Calcium-mediated lectin"/>
    <property type="match status" value="1"/>
</dbReference>
<dbReference type="InterPro" id="IPR010907">
    <property type="entry name" value="Ca-mediated_lectin"/>
</dbReference>
<dbReference type="Proteomes" id="UP000193396">
    <property type="component" value="Unassembled WGS sequence"/>
</dbReference>
<comment type="caution">
    <text evidence="2">The sequence shown here is derived from an EMBL/GenBank/DDBJ whole genome shotgun (WGS) entry which is preliminary data.</text>
</comment>
<accession>A0A1Y2LA60</accession>
<dbReference type="STRING" id="1293890.TALK_12850"/>
<evidence type="ECO:0000313" key="2">
    <source>
        <dbReference type="EMBL" id="OSQ47426.1"/>
    </source>
</evidence>
<dbReference type="Pfam" id="PF07472">
    <property type="entry name" value="PA-IIL"/>
    <property type="match status" value="1"/>
</dbReference>
<organism evidence="2 3">
    <name type="scientific">Thalassospira alkalitolerans</name>
    <dbReference type="NCBI Taxonomy" id="1293890"/>
    <lineage>
        <taxon>Bacteria</taxon>
        <taxon>Pseudomonadati</taxon>
        <taxon>Pseudomonadota</taxon>
        <taxon>Alphaproteobacteria</taxon>
        <taxon>Rhodospirillales</taxon>
        <taxon>Thalassospiraceae</taxon>
        <taxon>Thalassospira</taxon>
    </lineage>
</organism>
<dbReference type="InterPro" id="IPR036684">
    <property type="entry name" value="Ca_lectin_sf"/>
</dbReference>
<proteinExistence type="predicted"/>
<evidence type="ECO:0000313" key="3">
    <source>
        <dbReference type="Proteomes" id="UP000193396"/>
    </source>
</evidence>